<reference evidence="1" key="1">
    <citation type="submission" date="2024-02" db="EMBL/GenBank/DDBJ databases">
        <authorList>
            <consortium name="Clinical and Environmental Microbiology Branch: Whole genome sequencing antimicrobial resistance pathogens in the healthcare setting"/>
        </authorList>
    </citation>
    <scope>NUCLEOTIDE SEQUENCE</scope>
    <source>
        <strain evidence="1">2023KU-00017</strain>
    </source>
</reference>
<dbReference type="EMBL" id="ABKJEP030000031">
    <property type="protein sequence ID" value="EMO9456993.1"/>
    <property type="molecule type" value="Genomic_DNA"/>
</dbReference>
<proteinExistence type="predicted"/>
<name>A0AAI9HSX1_MORMO</name>
<dbReference type="AlphaFoldDB" id="A0AAI9HSX1"/>
<sequence length="166" mass="19741">MRLTKFPIQLLGQVCHVTTYSRFETIKNVGFIKVNPDIPDQDRTGNGKKDKYPIVRTINGISVFDFRFVTERFLNNRNHRNKWNWVFNWRYFGHEDLVWISINIEDFKECFLSVEEVTKKGVEGRRNFIPKLEGAILSDIPLRSFNSISVYSRKDDKWLDHIKIID</sequence>
<comment type="caution">
    <text evidence="1">The sequence shown here is derived from an EMBL/GenBank/DDBJ whole genome shotgun (WGS) entry which is preliminary data.</text>
</comment>
<evidence type="ECO:0000313" key="1">
    <source>
        <dbReference type="EMBL" id="EMO9456993.1"/>
    </source>
</evidence>
<organism evidence="1">
    <name type="scientific">Morganella morganii</name>
    <name type="common">Proteus morganii</name>
    <dbReference type="NCBI Taxonomy" id="582"/>
    <lineage>
        <taxon>Bacteria</taxon>
        <taxon>Pseudomonadati</taxon>
        <taxon>Pseudomonadota</taxon>
        <taxon>Gammaproteobacteria</taxon>
        <taxon>Enterobacterales</taxon>
        <taxon>Morganellaceae</taxon>
        <taxon>Morganella</taxon>
    </lineage>
</organism>
<protein>
    <submittedName>
        <fullName evidence="1">Uncharacterized protein</fullName>
    </submittedName>
</protein>
<gene>
    <name evidence="1" type="ORF">PN925_002376</name>
</gene>
<accession>A0AAI9HSX1</accession>